<dbReference type="Gene3D" id="3.40.50.2300">
    <property type="match status" value="1"/>
</dbReference>
<dbReference type="SUPFAM" id="SSF52172">
    <property type="entry name" value="CheY-like"/>
    <property type="match status" value="1"/>
</dbReference>
<dbReference type="InterPro" id="IPR011006">
    <property type="entry name" value="CheY-like_superfamily"/>
</dbReference>
<gene>
    <name evidence="1" type="ORF">ACETIH_18515</name>
</gene>
<dbReference type="Proteomes" id="UP001593940">
    <property type="component" value="Unassembled WGS sequence"/>
</dbReference>
<sequence>MDSISSSTAPSILIVEDDAQAREAIAHTLTEAGYEAVPATSGEDALDPIAAEFDRLNCVIELPDRAEGWEVDTTFSFIWPDRPVVYASAISAPPGPLPKGVFLRKPFMVAMLARAFGPARTKGTVCAGSAALATCKNLTVTRIKPAGSFVHLS</sequence>
<protein>
    <recommendedName>
        <fullName evidence="3">Response regulator</fullName>
    </recommendedName>
</protein>
<evidence type="ECO:0000313" key="2">
    <source>
        <dbReference type="Proteomes" id="UP001593940"/>
    </source>
</evidence>
<accession>A0ABV6YBI8</accession>
<dbReference type="EMBL" id="JBHOMY010000060">
    <property type="protein sequence ID" value="MFC1458653.1"/>
    <property type="molecule type" value="Genomic_DNA"/>
</dbReference>
<comment type="caution">
    <text evidence="1">The sequence shown here is derived from an EMBL/GenBank/DDBJ whole genome shotgun (WGS) entry which is preliminary data.</text>
</comment>
<dbReference type="RefSeq" id="WP_377030559.1">
    <property type="nucleotide sequence ID" value="NZ_JBHOMY010000060.1"/>
</dbReference>
<evidence type="ECO:0008006" key="3">
    <source>
        <dbReference type="Google" id="ProtNLM"/>
    </source>
</evidence>
<keyword evidence="2" id="KW-1185">Reference proteome</keyword>
<organism evidence="1 2">
    <name type="scientific">Microvirga arabica</name>
    <dbReference type="NCBI Taxonomy" id="1128671"/>
    <lineage>
        <taxon>Bacteria</taxon>
        <taxon>Pseudomonadati</taxon>
        <taxon>Pseudomonadota</taxon>
        <taxon>Alphaproteobacteria</taxon>
        <taxon>Hyphomicrobiales</taxon>
        <taxon>Methylobacteriaceae</taxon>
        <taxon>Microvirga</taxon>
    </lineage>
</organism>
<reference evidence="1 2" key="1">
    <citation type="submission" date="2024-09" db="EMBL/GenBank/DDBJ databases">
        <title>Nodulacao em especies de Leguminosae Basais da Amazonia e Caracterizacao dos Rizobios e Bacterias Associadas aos Nodulos.</title>
        <authorList>
            <person name="Jambeiro I.C.A."/>
            <person name="Lopes I.S."/>
            <person name="Aguiar E.R.G.R."/>
            <person name="Santos A.F.J."/>
            <person name="Dos Santos J.M.F."/>
            <person name="Gross E."/>
        </authorList>
    </citation>
    <scope>NUCLEOTIDE SEQUENCE [LARGE SCALE GENOMIC DNA]</scope>
    <source>
        <strain evidence="1 2">BRUESC1165</strain>
    </source>
</reference>
<evidence type="ECO:0000313" key="1">
    <source>
        <dbReference type="EMBL" id="MFC1458653.1"/>
    </source>
</evidence>
<proteinExistence type="predicted"/>
<name>A0ABV6YBI8_9HYPH</name>